<dbReference type="OrthoDB" id="329925at2759"/>
<reference evidence="4 5" key="1">
    <citation type="journal article" date="2017" name="Int. J. Parasitol.">
        <title>The genome of the protozoan parasite Cystoisospora suis and a reverse vaccinology approach to identify vaccine candidates.</title>
        <authorList>
            <person name="Palmieri N."/>
            <person name="Shrestha A."/>
            <person name="Ruttkowski B."/>
            <person name="Beck T."/>
            <person name="Vogl C."/>
            <person name="Tomley F."/>
            <person name="Blake D.P."/>
            <person name="Joachim A."/>
        </authorList>
    </citation>
    <scope>NUCLEOTIDE SEQUENCE [LARGE SCALE GENOMIC DNA]</scope>
    <source>
        <strain evidence="4 5">Wien I</strain>
    </source>
</reference>
<keyword evidence="5" id="KW-1185">Reference proteome</keyword>
<dbReference type="InterPro" id="IPR042276">
    <property type="entry name" value="CapZ_alpha/beta_2"/>
</dbReference>
<name>A0A2C6L048_9APIC</name>
<evidence type="ECO:0000256" key="3">
    <source>
        <dbReference type="SAM" id="MobiDB-lite"/>
    </source>
</evidence>
<feature type="region of interest" description="Disordered" evidence="3">
    <location>
        <begin position="194"/>
        <end position="221"/>
    </location>
</feature>
<dbReference type="GO" id="GO:0051015">
    <property type="term" value="F:actin filament binding"/>
    <property type="evidence" value="ECO:0007669"/>
    <property type="project" value="TreeGrafter"/>
</dbReference>
<proteinExistence type="predicted"/>
<dbReference type="PANTHER" id="PTHR10653:SF0">
    <property type="entry name" value="F-ACTIN-CAPPING PROTEIN SUBUNIT ALPHA"/>
    <property type="match status" value="1"/>
</dbReference>
<dbReference type="SUPFAM" id="SSF90096">
    <property type="entry name" value="Subunits of heterodimeric actin filament capping protein Capz"/>
    <property type="match status" value="1"/>
</dbReference>
<dbReference type="GO" id="GO:0008290">
    <property type="term" value="C:F-actin capping protein complex"/>
    <property type="evidence" value="ECO:0007669"/>
    <property type="project" value="InterPro"/>
</dbReference>
<evidence type="ECO:0000313" key="4">
    <source>
        <dbReference type="EMBL" id="PHJ21495.1"/>
    </source>
</evidence>
<feature type="region of interest" description="Disordered" evidence="3">
    <location>
        <begin position="1"/>
        <end position="24"/>
    </location>
</feature>
<dbReference type="Proteomes" id="UP000221165">
    <property type="component" value="Unassembled WGS sequence"/>
</dbReference>
<feature type="compositionally biased region" description="Low complexity" evidence="3">
    <location>
        <begin position="326"/>
        <end position="339"/>
    </location>
</feature>
<dbReference type="EMBL" id="MIGC01002210">
    <property type="protein sequence ID" value="PHJ21495.1"/>
    <property type="molecule type" value="Genomic_DNA"/>
</dbReference>
<dbReference type="Pfam" id="PF01267">
    <property type="entry name" value="F-actin_cap_A"/>
    <property type="match status" value="1"/>
</dbReference>
<feature type="compositionally biased region" description="Low complexity" evidence="3">
    <location>
        <begin position="1"/>
        <end position="15"/>
    </location>
</feature>
<dbReference type="AlphaFoldDB" id="A0A2C6L048"/>
<dbReference type="PANTHER" id="PTHR10653">
    <property type="entry name" value="F-ACTIN-CAPPING PROTEIN SUBUNIT ALPHA"/>
    <property type="match status" value="1"/>
</dbReference>
<dbReference type="InterPro" id="IPR002189">
    <property type="entry name" value="CapZ_alpha"/>
</dbReference>
<feature type="region of interest" description="Disordered" evidence="3">
    <location>
        <begin position="316"/>
        <end position="339"/>
    </location>
</feature>
<organism evidence="4 5">
    <name type="scientific">Cystoisospora suis</name>
    <dbReference type="NCBI Taxonomy" id="483139"/>
    <lineage>
        <taxon>Eukaryota</taxon>
        <taxon>Sar</taxon>
        <taxon>Alveolata</taxon>
        <taxon>Apicomplexa</taxon>
        <taxon>Conoidasida</taxon>
        <taxon>Coccidia</taxon>
        <taxon>Eucoccidiorida</taxon>
        <taxon>Eimeriorina</taxon>
        <taxon>Sarcocystidae</taxon>
        <taxon>Cystoisospora</taxon>
    </lineage>
</organism>
<dbReference type="GO" id="GO:0030036">
    <property type="term" value="P:actin cytoskeleton organization"/>
    <property type="evidence" value="ECO:0007669"/>
    <property type="project" value="TreeGrafter"/>
</dbReference>
<dbReference type="Gene3D" id="3.90.1150.210">
    <property type="entry name" value="F-actin capping protein, beta subunit"/>
    <property type="match status" value="1"/>
</dbReference>
<dbReference type="Gene3D" id="3.30.1140.60">
    <property type="entry name" value="F-actin capping protein, alpha subunit"/>
    <property type="match status" value="1"/>
</dbReference>
<comment type="caution">
    <text evidence="4">The sequence shown here is derived from an EMBL/GenBank/DDBJ whole genome shotgun (WGS) entry which is preliminary data.</text>
</comment>
<feature type="compositionally biased region" description="Polar residues" evidence="3">
    <location>
        <begin position="210"/>
        <end position="221"/>
    </location>
</feature>
<gene>
    <name evidence="4" type="ORF">CSUI_004660</name>
</gene>
<protein>
    <submittedName>
        <fullName evidence="4">Capping alpha-like subunit</fullName>
    </submittedName>
</protein>
<accession>A0A2C6L048</accession>
<dbReference type="InterPro" id="IPR042489">
    <property type="entry name" value="CapZ_alpha_1"/>
</dbReference>
<evidence type="ECO:0000256" key="2">
    <source>
        <dbReference type="ARBA" id="ARBA00023203"/>
    </source>
</evidence>
<keyword evidence="1" id="KW-0117">Actin capping</keyword>
<sequence length="447" mass="49592">MDGDPPAAADAVRPAGEGRGGQVYSGAEERERCIVHFFAKHSPPDQLKSVMEDCELLAEDKTLMNFGFIEDVCETAHDDALALFPFVLDGDSTVYVGIMCREGKLSKNTYLHPPLKLIVTVSHADCGVFWPPRPAPSSFFPEELEPYRRALEEAFSHYVSQRYANSAMGSLRSSVRARVATCVYSRIIPEGMAAGASSSAPETPSDLRGGSSTPVDGLKNSQEFTYEPSHSATAIDFIKEGGNGPIHKLTAIMSMRHCNAESCWAASWTAYWEIYFSHVNKRLAVEGEVRVRSHSCEDWNAQLDYRRVFRRLRAKGHPAPTSSKVASTGNSGSSDAAANSVSCAAPERAASNVEDSCKVDGSRRSRTALRSGLYLENCEDVEEPTGLSMRFMAFLRRTDEDVFNDERQFRHVYVPQTLRALRRVLPFTGRSFDWQQQTLQLQPNQQL</sequence>
<keyword evidence="2" id="KW-0009">Actin-binding</keyword>
<dbReference type="GeneID" id="94428056"/>
<dbReference type="VEuPathDB" id="ToxoDB:CSUI_004660"/>
<evidence type="ECO:0000313" key="5">
    <source>
        <dbReference type="Proteomes" id="UP000221165"/>
    </source>
</evidence>
<dbReference type="GO" id="GO:0051016">
    <property type="term" value="P:barbed-end actin filament capping"/>
    <property type="evidence" value="ECO:0007669"/>
    <property type="project" value="InterPro"/>
</dbReference>
<dbReference type="InterPro" id="IPR037282">
    <property type="entry name" value="CapZ_alpha/beta"/>
</dbReference>
<dbReference type="GO" id="GO:0030863">
    <property type="term" value="C:cortical cytoskeleton"/>
    <property type="evidence" value="ECO:0007669"/>
    <property type="project" value="TreeGrafter"/>
</dbReference>
<dbReference type="RefSeq" id="XP_067923177.1">
    <property type="nucleotide sequence ID" value="XM_068064845.1"/>
</dbReference>
<evidence type="ECO:0000256" key="1">
    <source>
        <dbReference type="ARBA" id="ARBA00022467"/>
    </source>
</evidence>